<protein>
    <submittedName>
        <fullName evidence="1">Uncharacterized protein</fullName>
    </submittedName>
</protein>
<gene>
    <name evidence="1" type="ORF">Amal_04051</name>
</gene>
<accession>A0A177FWU3</accession>
<dbReference type="AlphaFoldDB" id="A0A177FWU3"/>
<evidence type="ECO:0000313" key="2">
    <source>
        <dbReference type="Proteomes" id="UP000077349"/>
    </source>
</evidence>
<comment type="caution">
    <text evidence="1">The sequence shown here is derived from an EMBL/GenBank/DDBJ whole genome shotgun (WGS) entry which is preliminary data.</text>
</comment>
<proteinExistence type="predicted"/>
<name>A0A177FWU3_9PROT</name>
<organism evidence="1 2">
    <name type="scientific">Acetobacter malorum</name>
    <dbReference type="NCBI Taxonomy" id="178901"/>
    <lineage>
        <taxon>Bacteria</taxon>
        <taxon>Pseudomonadati</taxon>
        <taxon>Pseudomonadota</taxon>
        <taxon>Alphaproteobacteria</taxon>
        <taxon>Acetobacterales</taxon>
        <taxon>Acetobacteraceae</taxon>
        <taxon>Acetobacter</taxon>
    </lineage>
</organism>
<dbReference type="Proteomes" id="UP000077349">
    <property type="component" value="Unassembled WGS sequence"/>
</dbReference>
<reference evidence="1 2" key="1">
    <citation type="submission" date="2016-03" db="EMBL/GenBank/DDBJ databases">
        <title>Draft genome sequence of Acetobacter malorum CECT 7742, a strain isolated from strawberry vinegar.</title>
        <authorList>
            <person name="Sainz F."/>
            <person name="Mas A."/>
            <person name="Torija M.J."/>
        </authorList>
    </citation>
    <scope>NUCLEOTIDE SEQUENCE [LARGE SCALE GENOMIC DNA]</scope>
    <source>
        <strain evidence="1 2">CECT 7742</strain>
    </source>
</reference>
<evidence type="ECO:0000313" key="1">
    <source>
        <dbReference type="EMBL" id="OAG71971.1"/>
    </source>
</evidence>
<dbReference type="EMBL" id="LVHD01000286">
    <property type="protein sequence ID" value="OAG71971.1"/>
    <property type="molecule type" value="Genomic_DNA"/>
</dbReference>
<sequence length="182" mass="19507">MSGFIKFAIVGQVAFGDDAQHRTPVEDDGTIIKSVVMPEGGAHHQNGQQVGRSRGQIRNGLFDGVEQSFLLAEVIYCVAGQSQFRKHAQHCAVLPAGSGSFQCALCVGGRVRQSYGDCAGCNTGKALMIQRVKCGSRQRVPSFILMGKRAQTMIAEKSTRANTRTFLPSGAFGMRGGRGRSK</sequence>